<accession>A0A0R0A2M3</accession>
<reference evidence="3 4" key="1">
    <citation type="submission" date="2015-10" db="EMBL/GenBank/DDBJ databases">
        <title>Genome sequencing and analysis of members of genus Stenotrophomonas.</title>
        <authorList>
            <person name="Patil P.P."/>
            <person name="Midha S."/>
            <person name="Patil P.B."/>
        </authorList>
    </citation>
    <scope>NUCLEOTIDE SEQUENCE [LARGE SCALE GENOMIC DNA]</scope>
    <source>
        <strain evidence="3 4">JCM 9942</strain>
    </source>
</reference>
<evidence type="ECO:0000313" key="3">
    <source>
        <dbReference type="EMBL" id="KRG39381.1"/>
    </source>
</evidence>
<gene>
    <name evidence="3" type="ORF">ARC78_01260</name>
</gene>
<feature type="chain" id="PRO_5006390163" description="DnrO protein" evidence="2">
    <location>
        <begin position="25"/>
        <end position="177"/>
    </location>
</feature>
<dbReference type="EMBL" id="LLXS01000045">
    <property type="protein sequence ID" value="KRG39381.1"/>
    <property type="molecule type" value="Genomic_DNA"/>
</dbReference>
<proteinExistence type="predicted"/>
<keyword evidence="4" id="KW-1185">Reference proteome</keyword>
<keyword evidence="2" id="KW-0732">Signal</keyword>
<dbReference type="Proteomes" id="UP000050836">
    <property type="component" value="Unassembled WGS sequence"/>
</dbReference>
<evidence type="ECO:0000256" key="2">
    <source>
        <dbReference type="SAM" id="SignalP"/>
    </source>
</evidence>
<dbReference type="AlphaFoldDB" id="A0A0R0A2M3"/>
<dbReference type="RefSeq" id="WP_057506467.1">
    <property type="nucleotide sequence ID" value="NZ_LLXS01000045.1"/>
</dbReference>
<evidence type="ECO:0000256" key="1">
    <source>
        <dbReference type="SAM" id="MobiDB-lite"/>
    </source>
</evidence>
<organism evidence="3 4">
    <name type="scientific">Stenotrophomonas pictorum JCM 9942</name>
    <dbReference type="NCBI Taxonomy" id="1236960"/>
    <lineage>
        <taxon>Bacteria</taxon>
        <taxon>Pseudomonadati</taxon>
        <taxon>Pseudomonadota</taxon>
        <taxon>Gammaproteobacteria</taxon>
        <taxon>Lysobacterales</taxon>
        <taxon>Lysobacteraceae</taxon>
        <taxon>Stenotrophomonas</taxon>
    </lineage>
</organism>
<evidence type="ECO:0000313" key="4">
    <source>
        <dbReference type="Proteomes" id="UP000050836"/>
    </source>
</evidence>
<evidence type="ECO:0008006" key="5">
    <source>
        <dbReference type="Google" id="ProtNLM"/>
    </source>
</evidence>
<dbReference type="PROSITE" id="PS51257">
    <property type="entry name" value="PROKAR_LIPOPROTEIN"/>
    <property type="match status" value="1"/>
</dbReference>
<protein>
    <recommendedName>
        <fullName evidence="5">DnrO protein</fullName>
    </recommendedName>
</protein>
<comment type="caution">
    <text evidence="3">The sequence shown here is derived from an EMBL/GenBank/DDBJ whole genome shotgun (WGS) entry which is preliminary data.</text>
</comment>
<feature type="compositionally biased region" description="Low complexity" evidence="1">
    <location>
        <begin position="33"/>
        <end position="58"/>
    </location>
</feature>
<name>A0A0R0A2M3_9GAMM</name>
<sequence>MKMRSLHVPATALALALAVTACTAGNDHAPAADTAAEASTAAPASSSHAHAAASAPAPVLAEGQRWQTDEPLRTAMGRIHAEVLKNLPAFHDARLQAADAAALADVIDSNVQYMFAHCKLAPEPDAALHVLITRMLTAGAHLRENPASAEGMPELVAAINTYQATFDHEGMQPLTHD</sequence>
<feature type="signal peptide" evidence="2">
    <location>
        <begin position="1"/>
        <end position="24"/>
    </location>
</feature>
<feature type="region of interest" description="Disordered" evidence="1">
    <location>
        <begin position="33"/>
        <end position="59"/>
    </location>
</feature>